<dbReference type="Gene3D" id="3.20.20.60">
    <property type="entry name" value="Phosphoenolpyruvate-binding domains"/>
    <property type="match status" value="1"/>
</dbReference>
<sequence length="431" mass="47538">MNRQEQIQALQKDWDSNPRWKGIKRHFTAEDVVRLRGSVQVEHTLARRGSEKLWNLLHTEPFVNSLGALTGNQAMQQVKAGLKAIYLSGWQVAGDANLAGEMYPDQSLYPANSVPQVVKRINNTFQRADQIQWSEGKGDTDFFAPIVADAEAGFGGVLNAFELMKSMIEAGAAGVHFEDQLASVKKCGHMGGKVLVPTREAVAKLTAARLAADVSGVPTLVIARTDAEAADLLTSDIDDNDKPFCTGERTVEGFYRVRNGLEQSISRALAYAEVADLVWCETGKPDLEFAKKFAEAVHARFPGKMLAYNCSPSFNWKKNLDDATIAKFQRELGAMGYKFQFITLAGFHSLNYSMFNLAYGYARNQMSAFVELQEAEFKAAEKGFTAVKHQREVGTGYFDAVTQTIEGGQSSTTALKGSTEDEQFFEHKKVA</sequence>
<dbReference type="EMBL" id="OGUS01000116">
    <property type="protein sequence ID" value="SPC12859.1"/>
    <property type="molecule type" value="Genomic_DNA"/>
</dbReference>
<dbReference type="EMBL" id="OGUS01000056">
    <property type="protein sequence ID" value="SPC06259.1"/>
    <property type="molecule type" value="Genomic_DNA"/>
</dbReference>
<dbReference type="PANTHER" id="PTHR21631:SF3">
    <property type="entry name" value="BIFUNCTIONAL GLYOXYLATE CYCLE PROTEIN"/>
    <property type="match status" value="1"/>
</dbReference>
<evidence type="ECO:0000256" key="2">
    <source>
        <dbReference type="ARBA" id="ARBA00005704"/>
    </source>
</evidence>
<evidence type="ECO:0000313" key="16">
    <source>
        <dbReference type="EMBL" id="SPC12859.1"/>
    </source>
</evidence>
<comment type="pathway">
    <text evidence="1">Carbohydrate metabolism; glyoxylate cycle; (S)-malate from isocitrate: step 1/2.</text>
</comment>
<dbReference type="RefSeq" id="WP_063237990.1">
    <property type="nucleotide sequence ID" value="NZ_CP069810.1"/>
</dbReference>
<dbReference type="SUPFAM" id="SSF51621">
    <property type="entry name" value="Phosphoenolpyruvate/pyruvate domain"/>
    <property type="match status" value="1"/>
</dbReference>
<dbReference type="PANTHER" id="PTHR21631">
    <property type="entry name" value="ISOCITRATE LYASE/MALATE SYNTHASE"/>
    <property type="match status" value="1"/>
</dbReference>
<evidence type="ECO:0000256" key="13">
    <source>
        <dbReference type="PIRSR" id="PIRSR001362-3"/>
    </source>
</evidence>
<dbReference type="EMBL" id="CP069812">
    <property type="protein sequence ID" value="QRQ92927.1"/>
    <property type="molecule type" value="Genomic_DNA"/>
</dbReference>
<organism evidence="15 17">
    <name type="scientific">Cupriavidus oxalaticus</name>
    <dbReference type="NCBI Taxonomy" id="96344"/>
    <lineage>
        <taxon>Bacteria</taxon>
        <taxon>Pseudomonadati</taxon>
        <taxon>Pseudomonadota</taxon>
        <taxon>Betaproteobacteria</taxon>
        <taxon>Burkholderiales</taxon>
        <taxon>Burkholderiaceae</taxon>
        <taxon>Cupriavidus</taxon>
    </lineage>
</organism>
<evidence type="ECO:0000256" key="1">
    <source>
        <dbReference type="ARBA" id="ARBA00004793"/>
    </source>
</evidence>
<dbReference type="Pfam" id="PF00463">
    <property type="entry name" value="ICL"/>
    <property type="match status" value="2"/>
</dbReference>
<accession>A0A375G509</accession>
<keyword evidence="18" id="KW-1185">Reference proteome</keyword>
<comment type="similarity">
    <text evidence="2">Belongs to the isocitrate lyase/PEP mutase superfamily. Isocitrate lyase family.</text>
</comment>
<dbReference type="GO" id="GO:0046872">
    <property type="term" value="F:metal ion binding"/>
    <property type="evidence" value="ECO:0007669"/>
    <property type="project" value="UniProtKB-KW"/>
</dbReference>
<keyword evidence="6" id="KW-0816">Tricarboxylic acid cycle</keyword>
<dbReference type="NCBIfam" id="TIGR01346">
    <property type="entry name" value="isocit_lyase"/>
    <property type="match status" value="1"/>
</dbReference>
<evidence type="ECO:0000256" key="8">
    <source>
        <dbReference type="ARBA" id="ARBA00023531"/>
    </source>
</evidence>
<feature type="binding site" evidence="12">
    <location>
        <begin position="188"/>
        <end position="189"/>
    </location>
    <ligand>
        <name>substrate</name>
    </ligand>
</feature>
<protein>
    <recommendedName>
        <fullName evidence="4 10">Isocitrate lyase</fullName>
        <ecNumber evidence="3 10">4.1.3.1</ecNumber>
    </recommendedName>
</protein>
<dbReference type="InterPro" id="IPR018523">
    <property type="entry name" value="Isocitrate_lyase_ph_CS"/>
</dbReference>
<reference evidence="15 17" key="2">
    <citation type="submission" date="2018-01" db="EMBL/GenBank/DDBJ databases">
        <authorList>
            <person name="Clerissi C."/>
        </authorList>
    </citation>
    <scope>NUCLEOTIDE SEQUENCE</scope>
    <source>
        <strain evidence="15">Cupriavidus oxalaticus LMG 2235</strain>
    </source>
</reference>
<feature type="binding site" evidence="12">
    <location>
        <begin position="88"/>
        <end position="90"/>
    </location>
    <ligand>
        <name>substrate</name>
    </ligand>
</feature>
<comment type="catalytic activity">
    <reaction evidence="8">
        <text>D-threo-isocitrate = glyoxylate + succinate</text>
        <dbReference type="Rhea" id="RHEA:13245"/>
        <dbReference type="ChEBI" id="CHEBI:15562"/>
        <dbReference type="ChEBI" id="CHEBI:30031"/>
        <dbReference type="ChEBI" id="CHEBI:36655"/>
        <dbReference type="EC" id="4.1.3.1"/>
    </reaction>
</comment>
<dbReference type="GO" id="GO:0004451">
    <property type="term" value="F:isocitrate lyase activity"/>
    <property type="evidence" value="ECO:0007669"/>
    <property type="project" value="UniProtKB-UniRule"/>
</dbReference>
<evidence type="ECO:0000256" key="9">
    <source>
        <dbReference type="ARBA" id="ARBA00053855"/>
    </source>
</evidence>
<dbReference type="AlphaFoldDB" id="A0A375G509"/>
<reference evidence="14 18" key="3">
    <citation type="submission" date="2021-02" db="EMBL/GenBank/DDBJ databases">
        <title>Complete Genome Sequence of Cupriavidus oxalaticus Strain Ox1, a Soil Oxalate-Degrading Species.</title>
        <authorList>
            <person name="Palmieri F."/>
            <person name="Udriet P."/>
            <person name="Deuasquier M."/>
            <person name="Beaudoing E."/>
            <person name="Johnson S.L."/>
            <person name="Davenport K.W."/>
            <person name="Chain P.S."/>
            <person name="Bindschedler S."/>
            <person name="Junier P."/>
        </authorList>
    </citation>
    <scope>NUCLEOTIDE SEQUENCE [LARGE SCALE GENOMIC DNA]</scope>
    <source>
        <strain evidence="14 18">Ox1</strain>
    </source>
</reference>
<evidence type="ECO:0000256" key="5">
    <source>
        <dbReference type="ARBA" id="ARBA00022435"/>
    </source>
</evidence>
<reference evidence="17" key="1">
    <citation type="submission" date="2018-01" db="EMBL/GenBank/DDBJ databases">
        <authorList>
            <person name="Gaut B.S."/>
            <person name="Morton B.R."/>
            <person name="Clegg M.T."/>
            <person name="Duvall M.R."/>
        </authorList>
    </citation>
    <scope>NUCLEOTIDE SEQUENCE [LARGE SCALE GENOMIC DNA]</scope>
</reference>
<dbReference type="Proteomes" id="UP000256862">
    <property type="component" value="Chromosome CO2235"/>
</dbReference>
<keyword evidence="5" id="KW-0329">Glyoxylate bypass</keyword>
<evidence type="ECO:0000256" key="3">
    <source>
        <dbReference type="ARBA" id="ARBA00012909"/>
    </source>
</evidence>
<dbReference type="InterPro" id="IPR015813">
    <property type="entry name" value="Pyrv/PenolPyrv_kinase-like_dom"/>
</dbReference>
<gene>
    <name evidence="15" type="primary">aceA</name>
    <name evidence="16" type="ORF">CO2235_160064</name>
    <name evidence="15" type="ORF">CO2235_U510016</name>
    <name evidence="14" type="ORF">JTE92_22670</name>
</gene>
<evidence type="ECO:0000256" key="7">
    <source>
        <dbReference type="ARBA" id="ARBA00023239"/>
    </source>
</evidence>
<dbReference type="FunFam" id="3.20.20.60:FF:000005">
    <property type="entry name" value="Isocitrate lyase"/>
    <property type="match status" value="1"/>
</dbReference>
<feature type="binding site" evidence="12">
    <location>
        <begin position="309"/>
        <end position="313"/>
    </location>
    <ligand>
        <name>substrate</name>
    </ligand>
</feature>
<feature type="binding site" evidence="12">
    <location>
        <position position="343"/>
    </location>
    <ligand>
        <name>substrate</name>
    </ligand>
</feature>
<evidence type="ECO:0000256" key="4">
    <source>
        <dbReference type="ARBA" id="ARBA00017446"/>
    </source>
</evidence>
<keyword evidence="7 15" id="KW-0456">Lyase</keyword>
<dbReference type="OrthoDB" id="8629576at2"/>
<dbReference type="NCBIfam" id="NF011645">
    <property type="entry name" value="PRK15063.1"/>
    <property type="match status" value="1"/>
</dbReference>
<evidence type="ECO:0000256" key="11">
    <source>
        <dbReference type="PIRSR" id="PIRSR001362-1"/>
    </source>
</evidence>
<dbReference type="Proteomes" id="UP000623307">
    <property type="component" value="Chromosome 2"/>
</dbReference>
<proteinExistence type="inferred from homology"/>
<feature type="active site" description="Proton acceptor" evidence="11">
    <location>
        <position position="187"/>
    </location>
</feature>
<feature type="binding site" evidence="12">
    <location>
        <position position="224"/>
    </location>
    <ligand>
        <name>substrate</name>
    </ligand>
</feature>
<dbReference type="GO" id="GO:0006099">
    <property type="term" value="P:tricarboxylic acid cycle"/>
    <property type="evidence" value="ECO:0007669"/>
    <property type="project" value="UniProtKB-UniRule"/>
</dbReference>
<evidence type="ECO:0000313" key="18">
    <source>
        <dbReference type="Proteomes" id="UP000623307"/>
    </source>
</evidence>
<dbReference type="InterPro" id="IPR039556">
    <property type="entry name" value="ICL/PEPM"/>
</dbReference>
<comment type="function">
    <text evidence="9">Involved in the metabolic adaptation in response to environmental changes. Catalyzes the reversible formation of succinate and glyoxylate from isocitrate, a key step of the glyoxylate cycle, which operates as an anaplerotic route for replenishing the tricarboxylic acid cycle during growth on fatty acid substrates.</text>
</comment>
<evidence type="ECO:0000313" key="14">
    <source>
        <dbReference type="EMBL" id="QRQ92927.1"/>
    </source>
</evidence>
<dbReference type="GO" id="GO:0006097">
    <property type="term" value="P:glyoxylate cycle"/>
    <property type="evidence" value="ECO:0007669"/>
    <property type="project" value="UniProtKB-KW"/>
</dbReference>
<dbReference type="InterPro" id="IPR040442">
    <property type="entry name" value="Pyrv_kinase-like_dom_sf"/>
</dbReference>
<dbReference type="GeneID" id="303492364"/>
<keyword evidence="13" id="KW-0479">Metal-binding</keyword>
<feature type="binding site" evidence="13">
    <location>
        <position position="149"/>
    </location>
    <ligand>
        <name>Mg(2+)</name>
        <dbReference type="ChEBI" id="CHEBI:18420"/>
    </ligand>
</feature>
<evidence type="ECO:0000256" key="12">
    <source>
        <dbReference type="PIRSR" id="PIRSR001362-2"/>
    </source>
</evidence>
<dbReference type="PROSITE" id="PS00161">
    <property type="entry name" value="ISOCITRATE_LYASE"/>
    <property type="match status" value="1"/>
</dbReference>
<keyword evidence="13" id="KW-0460">Magnesium</keyword>
<name>A0A375G509_9BURK</name>
<dbReference type="CDD" id="cd00377">
    <property type="entry name" value="ICL_PEPM"/>
    <property type="match status" value="1"/>
</dbReference>
<comment type="cofactor">
    <cofactor evidence="13">
        <name>Mg(2+)</name>
        <dbReference type="ChEBI" id="CHEBI:18420"/>
    </cofactor>
    <text evidence="13">Can also use Mn(2+) ion.</text>
</comment>
<dbReference type="InterPro" id="IPR006254">
    <property type="entry name" value="Isocitrate_lyase"/>
</dbReference>
<dbReference type="PIRSF" id="PIRSF001362">
    <property type="entry name" value="Isocit_lyase"/>
    <property type="match status" value="1"/>
</dbReference>
<evidence type="ECO:0000313" key="17">
    <source>
        <dbReference type="Proteomes" id="UP000256862"/>
    </source>
</evidence>
<evidence type="ECO:0000313" key="15">
    <source>
        <dbReference type="EMBL" id="SPC06259.1"/>
    </source>
</evidence>
<evidence type="ECO:0000256" key="10">
    <source>
        <dbReference type="NCBIfam" id="TIGR01346"/>
    </source>
</evidence>
<evidence type="ECO:0000256" key="6">
    <source>
        <dbReference type="ARBA" id="ARBA00022532"/>
    </source>
</evidence>
<dbReference type="EC" id="4.1.3.1" evidence="3 10"/>